<feature type="region of interest" description="Disordered" evidence="4">
    <location>
        <begin position="419"/>
        <end position="443"/>
    </location>
</feature>
<accession>G0WC07</accession>
<dbReference type="PANTHER" id="PTHR16453:SF9">
    <property type="entry name" value="GATOR COMPLEX PROTEIN MIOS"/>
    <property type="match status" value="1"/>
</dbReference>
<dbReference type="GO" id="GO:0005737">
    <property type="term" value="C:cytoplasm"/>
    <property type="evidence" value="ECO:0007669"/>
    <property type="project" value="TreeGrafter"/>
</dbReference>
<dbReference type="EMBL" id="HE580271">
    <property type="protein sequence ID" value="CCD25277.1"/>
    <property type="molecule type" value="Genomic_DNA"/>
</dbReference>
<proteinExistence type="inferred from homology"/>
<dbReference type="AlphaFoldDB" id="G0WC07"/>
<dbReference type="GO" id="GO:1904263">
    <property type="term" value="P:positive regulation of TORC1 signaling"/>
    <property type="evidence" value="ECO:0007669"/>
    <property type="project" value="EnsemblFungi"/>
</dbReference>
<keyword evidence="8" id="KW-1185">Reference proteome</keyword>
<dbReference type="Gene3D" id="2.130.10.10">
    <property type="entry name" value="YVTN repeat-like/Quinoprotein amine dehydrogenase"/>
    <property type="match status" value="1"/>
</dbReference>
<gene>
    <name evidence="7" type="primary">NDAI0E04600</name>
    <name evidence="7" type="ordered locus">NDAI_0E04600</name>
</gene>
<name>G0WC07_NAUDC</name>
<dbReference type="STRING" id="1071378.G0WC07"/>
<dbReference type="GO" id="GO:0035859">
    <property type="term" value="C:Seh1-associated complex"/>
    <property type="evidence" value="ECO:0007669"/>
    <property type="project" value="EnsemblFungi"/>
</dbReference>
<dbReference type="PANTHER" id="PTHR16453">
    <property type="entry name" value="WD40 DOMAIN-CONTAINING PROTEIN MIO FAMILY MEMBER"/>
    <property type="match status" value="1"/>
</dbReference>
<dbReference type="RefSeq" id="XP_003670520.1">
    <property type="nucleotide sequence ID" value="XM_003670472.1"/>
</dbReference>
<dbReference type="InterPro" id="IPR049092">
    <property type="entry name" value="MIOS_a-sol"/>
</dbReference>
<dbReference type="InterPro" id="IPR036322">
    <property type="entry name" value="WD40_repeat_dom_sf"/>
</dbReference>
<evidence type="ECO:0000313" key="8">
    <source>
        <dbReference type="Proteomes" id="UP000000689"/>
    </source>
</evidence>
<evidence type="ECO:0000256" key="1">
    <source>
        <dbReference type="ARBA" id="ARBA00009713"/>
    </source>
</evidence>
<comment type="similarity">
    <text evidence="1">Belongs to the WD repeat mio family.</text>
</comment>
<dbReference type="CDD" id="cd16691">
    <property type="entry name" value="mRING-H2-C3H3C2_Mio"/>
    <property type="match status" value="1"/>
</dbReference>
<dbReference type="InterPro" id="IPR037593">
    <property type="entry name" value="MIOS/Sea4"/>
</dbReference>
<dbReference type="OMA" id="GYMAYKD"/>
<sequence length="1034" mass="117950">MGLIKKVTSWSHDNFIDYLSVNPTRDEVTHYKVDPNDESDKSIHRLHTVKDFGSITCLDYSYLDAGLVGVGEKNGYVRLFNIMADLDTGDKDYNENDVDNNKNKKTPIGINIRAKQQRCINALGINSNGLIAMGLDRNRNDSSLQIWDINYQNVESDVANIAFAYCVNESIISLKFLNDTNILAASSKFIKEIDVRVPQPIYQHPTRLTYDIKLNPFNDWQFSTYGDDGTLAIWDRRKITDQTNDINQISPLITFEKLVGTGAASRKYMNTCFRWSTIRKREFATLHRGDTIKLWRLGATGGTTEDSNNVENLFVSTVHDIDTTFDRVATFDYIPKENFRSSLLCMRQSGTVYRMPLKQCYSKVSFNTSNSLLLSNGEISELDEIRINQDAQKANSENITTVLKNLSFEDLDVADEYQKSVGTTSSEEEDYLSDNEDRGRRKDSKVDLQHNYDNEQHYHLEAHSSHDGNDPYQIYWKAEKLLQKDISVIMKSRAELGYGLDPMTTVEMIDTSKALQNNAYIRNTWRWIAIAKSSVDDGTMVSGDLDLGYQGVLGIWNGLDGISNQNRYSEDTILTEKQLNREMEKIIKLRKKEKENQGYKTLLSRFADSPKHMQRKLCLIISGWDLSPADYEDKYHIIIKNGNYEKAAAWAVFFGDIPKAVDILADSKNERLRLIATAIAGYMAYKDQPGNNSWRQQCRKMSSELEDPYLRVIFAFIADNDWWDILYEPAISLRERLGVALRFLNDTDLSKFLQRTSSIVIANGELEGLILTGITPNGIDLLQSYVNKTSDIQSAALISIFGSPKYFRDERVDEWIERYRTMLNSWNLFSMRAKFDVLRTKLSRTSSGIITAVTKPRQLYIQCIHCKKNVNNPKGIEHTSARNILHNNIASLPKMKGFRASDNSDEIRYRYACPHCGTPFPRCAICLMPLGTSNLPFVINGTENDPNESTKNTYDVTSSAVSKANSENGNDNTKSVEPDNIDQLRRKKLRLNEWFSFCLSCNHGMHAGHSDEWFEKHSTCPTPGCNCQCNKQYT</sequence>
<evidence type="ECO:0000259" key="6">
    <source>
        <dbReference type="Pfam" id="PF21719"/>
    </source>
</evidence>
<dbReference type="InterPro" id="IPR015943">
    <property type="entry name" value="WD40/YVTN_repeat-like_dom_sf"/>
</dbReference>
<organism evidence="7 8">
    <name type="scientific">Naumovozyma dairenensis (strain ATCC 10597 / BCRC 20456 / CBS 421 / NBRC 0211 / NRRL Y-12639)</name>
    <name type="common">Saccharomyces dairenensis</name>
    <dbReference type="NCBI Taxonomy" id="1071378"/>
    <lineage>
        <taxon>Eukaryota</taxon>
        <taxon>Fungi</taxon>
        <taxon>Dikarya</taxon>
        <taxon>Ascomycota</taxon>
        <taxon>Saccharomycotina</taxon>
        <taxon>Saccharomycetes</taxon>
        <taxon>Saccharomycetales</taxon>
        <taxon>Saccharomycetaceae</taxon>
        <taxon>Naumovozyma</taxon>
    </lineage>
</organism>
<feature type="domain" description="GATOR2 complex protein MIO zinc-ribbon like" evidence="5">
    <location>
        <begin position="975"/>
        <end position="1031"/>
    </location>
</feature>
<dbReference type="SUPFAM" id="SSF50978">
    <property type="entry name" value="WD40 repeat-like"/>
    <property type="match status" value="1"/>
</dbReference>
<dbReference type="Pfam" id="PF21719">
    <property type="entry name" value="MIOS_a-sol"/>
    <property type="match status" value="1"/>
</dbReference>
<feature type="domain" description="MIOS-like alpha-solenoid" evidence="6">
    <location>
        <begin position="490"/>
        <end position="743"/>
    </location>
</feature>
<evidence type="ECO:0000256" key="4">
    <source>
        <dbReference type="SAM" id="MobiDB-lite"/>
    </source>
</evidence>
<dbReference type="HOGENOM" id="CLU_005843_0_0_1"/>
<evidence type="ECO:0000259" key="5">
    <source>
        <dbReference type="Pfam" id="PF17034"/>
    </source>
</evidence>
<keyword evidence="2" id="KW-0853">WD repeat</keyword>
<evidence type="ECO:0000256" key="3">
    <source>
        <dbReference type="ARBA" id="ARBA00022737"/>
    </source>
</evidence>
<dbReference type="Proteomes" id="UP000000689">
    <property type="component" value="Chromosome 5"/>
</dbReference>
<evidence type="ECO:0000313" key="7">
    <source>
        <dbReference type="EMBL" id="CCD25277.1"/>
    </source>
</evidence>
<dbReference type="eggNOG" id="KOG1008">
    <property type="taxonomic scope" value="Eukaryota"/>
</dbReference>
<evidence type="ECO:0000256" key="2">
    <source>
        <dbReference type="ARBA" id="ARBA00022574"/>
    </source>
</evidence>
<keyword evidence="3" id="KW-0677">Repeat</keyword>
<protein>
    <submittedName>
        <fullName evidence="7">Uncharacterized protein</fullName>
    </submittedName>
</protein>
<dbReference type="GeneID" id="11499026"/>
<dbReference type="OrthoDB" id="341486at2759"/>
<feature type="domain" description="GATOR2 complex protein MIO zinc-ribbon like" evidence="5">
    <location>
        <begin position="863"/>
        <end position="936"/>
    </location>
</feature>
<dbReference type="Pfam" id="PF17034">
    <property type="entry name" value="zinc_ribbon_16"/>
    <property type="match status" value="2"/>
</dbReference>
<dbReference type="InterPro" id="IPR031488">
    <property type="entry name" value="Zn_ribbon_mio"/>
</dbReference>
<dbReference type="KEGG" id="ndi:NDAI_0E04600"/>
<reference evidence="7 8" key="1">
    <citation type="journal article" date="2011" name="Proc. Natl. Acad. Sci. U.S.A.">
        <title>Evolutionary erosion of yeast sex chromosomes by mating-type switching accidents.</title>
        <authorList>
            <person name="Gordon J.L."/>
            <person name="Armisen D."/>
            <person name="Proux-Wera E."/>
            <person name="Oheigeartaigh S.S."/>
            <person name="Byrne K.P."/>
            <person name="Wolfe K.H."/>
        </authorList>
    </citation>
    <scope>NUCLEOTIDE SEQUENCE [LARGE SCALE GENOMIC DNA]</scope>
    <source>
        <strain evidence="8">ATCC 10597 / BCRC 20456 / CBS 421 / NBRC 0211 / NRRL Y-12639</strain>
    </source>
</reference>